<evidence type="ECO:0000256" key="4">
    <source>
        <dbReference type="ARBA" id="ARBA00023136"/>
    </source>
</evidence>
<dbReference type="Gene3D" id="1.20.120.1630">
    <property type="match status" value="1"/>
</dbReference>
<accession>A0A1U9Z9H2</accession>
<feature type="transmembrane region" description="Helical" evidence="5">
    <location>
        <begin position="77"/>
        <end position="105"/>
    </location>
</feature>
<keyword evidence="2 5" id="KW-0812">Transmembrane</keyword>
<evidence type="ECO:0000313" key="6">
    <source>
        <dbReference type="EMBL" id="AQZ54335.1"/>
    </source>
</evidence>
<evidence type="ECO:0000256" key="2">
    <source>
        <dbReference type="ARBA" id="ARBA00022692"/>
    </source>
</evidence>
<evidence type="ECO:0008006" key="8">
    <source>
        <dbReference type="Google" id="ProtNLM"/>
    </source>
</evidence>
<organism evidence="6 7">
    <name type="scientific">Martelella mediterranea DSM 17316</name>
    <dbReference type="NCBI Taxonomy" id="1122214"/>
    <lineage>
        <taxon>Bacteria</taxon>
        <taxon>Pseudomonadati</taxon>
        <taxon>Pseudomonadota</taxon>
        <taxon>Alphaproteobacteria</taxon>
        <taxon>Hyphomicrobiales</taxon>
        <taxon>Aurantimonadaceae</taxon>
        <taxon>Martelella</taxon>
    </lineage>
</organism>
<dbReference type="GO" id="GO:0012505">
    <property type="term" value="C:endomembrane system"/>
    <property type="evidence" value="ECO:0007669"/>
    <property type="project" value="UniProtKB-SubCell"/>
</dbReference>
<keyword evidence="7" id="KW-1185">Reference proteome</keyword>
<name>A0A1U9Z9H2_9HYPH</name>
<dbReference type="Proteomes" id="UP000191135">
    <property type="component" value="Plasmid pMM259"/>
</dbReference>
<feature type="transmembrane region" description="Helical" evidence="5">
    <location>
        <begin position="45"/>
        <end position="65"/>
    </location>
</feature>
<evidence type="ECO:0000256" key="1">
    <source>
        <dbReference type="ARBA" id="ARBA00004127"/>
    </source>
</evidence>
<keyword evidence="6" id="KW-0614">Plasmid</keyword>
<geneLocation type="plasmid" evidence="7">
    <name>pmm259</name>
</geneLocation>
<sequence>MAAKSLMNRLAAPMNSIVRGTGSMRRWRKTKFMGPVMRQYVGQMGAWNLTVLAIIIASWVIYRYFAPSNWREWASAGIVQAFIISLYAEMYGFPLTVYLAVRFFGMDRGDLTTNLWSSLLGFDEAMVLAMLLGYALALVGICLIVGGWRELYRNRKKGTLATGRLYKFVRHPQYLGLFIVLFGEGVVHWPTLLSVSLLPFIMFFYIALAKREEETLERLFGKQYALYKQDVPAFVPRWDQLRDAVMIWILFRD</sequence>
<evidence type="ECO:0000256" key="3">
    <source>
        <dbReference type="ARBA" id="ARBA00022989"/>
    </source>
</evidence>
<protein>
    <recommendedName>
        <fullName evidence="8">Steroid 5-alpha reductase C-terminal domain-containing protein</fullName>
    </recommendedName>
</protein>
<feature type="transmembrane region" description="Helical" evidence="5">
    <location>
        <begin position="125"/>
        <end position="145"/>
    </location>
</feature>
<keyword evidence="3 5" id="KW-1133">Transmembrane helix</keyword>
<proteinExistence type="predicted"/>
<keyword evidence="4 5" id="KW-0472">Membrane</keyword>
<comment type="subcellular location">
    <subcellularLocation>
        <location evidence="1">Endomembrane system</location>
        <topology evidence="1">Multi-pass membrane protein</topology>
    </subcellularLocation>
</comment>
<gene>
    <name evidence="6" type="ORF">Mame_05043</name>
</gene>
<reference evidence="6 7" key="1">
    <citation type="submission" date="2017-03" db="EMBL/GenBank/DDBJ databases">
        <title>Foreign affairs: Plasmid Transfer between Roseobacters and Rhizobia.</title>
        <authorList>
            <person name="Bartling P."/>
            <person name="Bunk B."/>
            <person name="Overmann J."/>
            <person name="Brinkmann H."/>
            <person name="Petersen J."/>
        </authorList>
    </citation>
    <scope>NUCLEOTIDE SEQUENCE [LARGE SCALE GENOMIC DNA]</scope>
    <source>
        <strain evidence="6 7">MACL11</strain>
        <plasmid evidence="7">Plasmid pmm259</plasmid>
    </source>
</reference>
<dbReference type="EMBL" id="CP020332">
    <property type="protein sequence ID" value="AQZ54335.1"/>
    <property type="molecule type" value="Genomic_DNA"/>
</dbReference>
<dbReference type="Pfam" id="PF04191">
    <property type="entry name" value="PEMT"/>
    <property type="match status" value="1"/>
</dbReference>
<evidence type="ECO:0000256" key="5">
    <source>
        <dbReference type="SAM" id="Phobius"/>
    </source>
</evidence>
<evidence type="ECO:0000313" key="7">
    <source>
        <dbReference type="Proteomes" id="UP000191135"/>
    </source>
</evidence>
<dbReference type="InterPro" id="IPR007318">
    <property type="entry name" value="Phopholipid_MeTrfase"/>
</dbReference>
<dbReference type="KEGG" id="mmed:Mame_05043"/>
<dbReference type="AlphaFoldDB" id="A0A1U9Z9H2"/>